<keyword evidence="3" id="KW-1185">Reference proteome</keyword>
<sequence length="694" mass="77951">MDPFHHPSGGSITCKWCSFKPSEVMFENAKLCLTCHDKALLAVQNPRLCEECNAIFTEENVTRSLFSEYGYSHLSRNALESSAERGCGLCRMFLLQDPNPDERRLQMSLSLFAEGSLSDDGCTVDINSLYFSSEPDMFKLKLSVAALDDNAKMITSQSPIEKDLGDDNTIVQAQNWLSECLTKHSESTSLKDDLPGNRKPFPTRVIDVGTNSSSVAKLFQPSDTIYDDYVTLSYCWGRTRFLTTLKSNLEEHFRGLEEAKLPQTFVDAIKTTRKLGFRYIWIDALCIIQDSIEDKIIEIGNMENIYSNSTLTIAVVNAPSVMEGFLKTKPRLSVDVPCRSPNGGPGTIKISPQVEVDMWQQPLYTRAWCLQENLLSARMLLFTNTEVLWQCRSHPILRPSTTHVEYLYENPNLASSPFGRIPDSVTVEKSQSSVSPELEYERYKAWHHTVQNYTKRNLTVLSDRFPAISGVAQKFKDAWENEYFAGVWKPHFLASLTWRRTSSWQGPADKYWPPLKEYRAPSWSWASIEGPIEFDWRLDLGNMRGLGAKLISCEVVPLRNQASLGEVKSGRAVLEASLIPGRDLPNRGIAGLDAETYRIGGTLVLDNHEEDRWPGPGRAHLLSQGEGLMENSVGMLLGEGRDGGGKMTSTTVLVLMPVEGEVDTFRRVGFWSTSHKGTSKMWVGAGKRKTFTII</sequence>
<name>A0A194X2I8_MOLSC</name>
<feature type="domain" description="Heterokaryon incompatibility" evidence="1">
    <location>
        <begin position="229"/>
        <end position="372"/>
    </location>
</feature>
<protein>
    <submittedName>
        <fullName evidence="2">HET-domain-containing protein</fullName>
    </submittedName>
</protein>
<evidence type="ECO:0000313" key="2">
    <source>
        <dbReference type="EMBL" id="KUJ14052.1"/>
    </source>
</evidence>
<evidence type="ECO:0000259" key="1">
    <source>
        <dbReference type="Pfam" id="PF06985"/>
    </source>
</evidence>
<dbReference type="PANTHER" id="PTHR33112">
    <property type="entry name" value="DOMAIN PROTEIN, PUTATIVE-RELATED"/>
    <property type="match status" value="1"/>
</dbReference>
<accession>A0A194X2I8</accession>
<dbReference type="Pfam" id="PF06985">
    <property type="entry name" value="HET"/>
    <property type="match status" value="1"/>
</dbReference>
<dbReference type="GeneID" id="28821862"/>
<evidence type="ECO:0000313" key="3">
    <source>
        <dbReference type="Proteomes" id="UP000070700"/>
    </source>
</evidence>
<proteinExistence type="predicted"/>
<dbReference type="RefSeq" id="XP_018068407.1">
    <property type="nucleotide sequence ID" value="XM_018212136.1"/>
</dbReference>
<gene>
    <name evidence="2" type="ORF">LY89DRAFT_651131</name>
</gene>
<dbReference type="KEGG" id="psco:LY89DRAFT_651131"/>
<dbReference type="Proteomes" id="UP000070700">
    <property type="component" value="Unassembled WGS sequence"/>
</dbReference>
<dbReference type="EMBL" id="KQ947421">
    <property type="protein sequence ID" value="KUJ14052.1"/>
    <property type="molecule type" value="Genomic_DNA"/>
</dbReference>
<dbReference type="InParanoid" id="A0A194X2I8"/>
<dbReference type="InterPro" id="IPR010730">
    <property type="entry name" value="HET"/>
</dbReference>
<organism evidence="2 3">
    <name type="scientific">Mollisia scopiformis</name>
    <name type="common">Conifer needle endophyte fungus</name>
    <name type="synonym">Phialocephala scopiformis</name>
    <dbReference type="NCBI Taxonomy" id="149040"/>
    <lineage>
        <taxon>Eukaryota</taxon>
        <taxon>Fungi</taxon>
        <taxon>Dikarya</taxon>
        <taxon>Ascomycota</taxon>
        <taxon>Pezizomycotina</taxon>
        <taxon>Leotiomycetes</taxon>
        <taxon>Helotiales</taxon>
        <taxon>Mollisiaceae</taxon>
        <taxon>Mollisia</taxon>
    </lineage>
</organism>
<reference evidence="2 3" key="1">
    <citation type="submission" date="2015-10" db="EMBL/GenBank/DDBJ databases">
        <title>Full genome of DAOMC 229536 Phialocephala scopiformis, a fungal endophyte of spruce producing the potent anti-insectan compound rugulosin.</title>
        <authorList>
            <consortium name="DOE Joint Genome Institute"/>
            <person name="Walker A.K."/>
            <person name="Frasz S.L."/>
            <person name="Seifert K.A."/>
            <person name="Miller J.D."/>
            <person name="Mondo S.J."/>
            <person name="Labutti K."/>
            <person name="Lipzen A."/>
            <person name="Dockter R."/>
            <person name="Kennedy M."/>
            <person name="Grigoriev I.V."/>
            <person name="Spatafora J.W."/>
        </authorList>
    </citation>
    <scope>NUCLEOTIDE SEQUENCE [LARGE SCALE GENOMIC DNA]</scope>
    <source>
        <strain evidence="2 3">CBS 120377</strain>
    </source>
</reference>
<dbReference type="AlphaFoldDB" id="A0A194X2I8"/>
<dbReference type="OrthoDB" id="5125733at2759"/>
<dbReference type="PANTHER" id="PTHR33112:SF16">
    <property type="entry name" value="HETEROKARYON INCOMPATIBILITY DOMAIN-CONTAINING PROTEIN"/>
    <property type="match status" value="1"/>
</dbReference>